<dbReference type="SMART" id="SM00248">
    <property type="entry name" value="ANK"/>
    <property type="match status" value="8"/>
</dbReference>
<evidence type="ECO:0000256" key="3">
    <source>
        <dbReference type="PROSITE-ProRule" id="PRU00023"/>
    </source>
</evidence>
<protein>
    <submittedName>
        <fullName evidence="5">ANKHD1 protein</fullName>
    </submittedName>
</protein>
<evidence type="ECO:0000256" key="2">
    <source>
        <dbReference type="ARBA" id="ARBA00023043"/>
    </source>
</evidence>
<feature type="repeat" description="ANK" evidence="3">
    <location>
        <begin position="154"/>
        <end position="186"/>
    </location>
</feature>
<feature type="region of interest" description="Disordered" evidence="4">
    <location>
        <begin position="467"/>
        <end position="492"/>
    </location>
</feature>
<keyword evidence="6" id="KW-1185">Reference proteome</keyword>
<dbReference type="EMBL" id="CAJNIZ010006557">
    <property type="protein sequence ID" value="CAE7250912.1"/>
    <property type="molecule type" value="Genomic_DNA"/>
</dbReference>
<feature type="repeat" description="ANK" evidence="3">
    <location>
        <begin position="54"/>
        <end position="86"/>
    </location>
</feature>
<evidence type="ECO:0000313" key="5">
    <source>
        <dbReference type="EMBL" id="CAE7250912.1"/>
    </source>
</evidence>
<keyword evidence="2 3" id="KW-0040">ANK repeat</keyword>
<dbReference type="PROSITE" id="PS50088">
    <property type="entry name" value="ANK_REPEAT"/>
    <property type="match status" value="6"/>
</dbReference>
<sequence>MVELLLDADADVDKAAHPGTAARSSLLVASARGFLQIVSFLIQKGARHDRAGEWGQSPLLLACQNGHPKVAQLLLKARASADGVDTSDDASPLLAACENGHTEVVKLLLASGVDMERGSSAGTTPLLAACENGHVDVAEVMLSAGAQKDGASARGITPLLAAAEIGHNSLVSLLIRNRAGLGQVDSVGRSPLLAASMNGHSHVACLLLEAAADTNKADRAGTSPLLAACTCGSLETARLLLAARADLAATNHHGESALQVALQSGFLELVPLVEEFCDDMYYFCNVSSGGAATKVIGRSQTLSVEVGITTVLSFTVYECPEPVFTPETARCLGLLRVPVERLAERYSSGIFQQWFNLDTKTDPRMPAGDLQSLVSRFEQAYADAVADVYQPKICLSVIGTAFEVQRGTRQTCSIFVGEDVKTQAGPDLKALIASHKQQAAYIDALHEEIRRFNVPSYRPLAASMGMQGSMKPPPSMPGAMPPPISSNIAPMA</sequence>
<evidence type="ECO:0000256" key="4">
    <source>
        <dbReference type="SAM" id="MobiDB-lite"/>
    </source>
</evidence>
<comment type="caution">
    <text evidence="5">The sequence shown here is derived from an EMBL/GenBank/DDBJ whole genome shotgun (WGS) entry which is preliminary data.</text>
</comment>
<evidence type="ECO:0000256" key="1">
    <source>
        <dbReference type="ARBA" id="ARBA00022737"/>
    </source>
</evidence>
<keyword evidence="1" id="KW-0677">Repeat</keyword>
<gene>
    <name evidence="5" type="primary">ANKHD1</name>
    <name evidence="5" type="ORF">SPIL2461_LOCUS4828</name>
</gene>
<dbReference type="AlphaFoldDB" id="A0A812LWL3"/>
<dbReference type="Gene3D" id="1.25.40.20">
    <property type="entry name" value="Ankyrin repeat-containing domain"/>
    <property type="match status" value="3"/>
</dbReference>
<feature type="repeat" description="ANK" evidence="3">
    <location>
        <begin position="121"/>
        <end position="153"/>
    </location>
</feature>
<feature type="repeat" description="ANK" evidence="3">
    <location>
        <begin position="88"/>
        <end position="120"/>
    </location>
</feature>
<accession>A0A812LWL3</accession>
<dbReference type="OrthoDB" id="437740at2759"/>
<proteinExistence type="predicted"/>
<dbReference type="PROSITE" id="PS50297">
    <property type="entry name" value="ANK_REP_REGION"/>
    <property type="match status" value="5"/>
</dbReference>
<name>A0A812LWL3_SYMPI</name>
<organism evidence="5 6">
    <name type="scientific">Symbiodinium pilosum</name>
    <name type="common">Dinoflagellate</name>
    <dbReference type="NCBI Taxonomy" id="2952"/>
    <lineage>
        <taxon>Eukaryota</taxon>
        <taxon>Sar</taxon>
        <taxon>Alveolata</taxon>
        <taxon>Dinophyceae</taxon>
        <taxon>Suessiales</taxon>
        <taxon>Symbiodiniaceae</taxon>
        <taxon>Symbiodinium</taxon>
    </lineage>
</organism>
<dbReference type="SUPFAM" id="SSF48403">
    <property type="entry name" value="Ankyrin repeat"/>
    <property type="match status" value="1"/>
</dbReference>
<dbReference type="InterPro" id="IPR002110">
    <property type="entry name" value="Ankyrin_rpt"/>
</dbReference>
<feature type="repeat" description="ANK" evidence="3">
    <location>
        <begin position="187"/>
        <end position="219"/>
    </location>
</feature>
<dbReference type="InterPro" id="IPR036770">
    <property type="entry name" value="Ankyrin_rpt-contain_sf"/>
</dbReference>
<feature type="repeat" description="ANK" evidence="3">
    <location>
        <begin position="220"/>
        <end position="252"/>
    </location>
</feature>
<dbReference type="PANTHER" id="PTHR24173:SF74">
    <property type="entry name" value="ANKYRIN REPEAT DOMAIN-CONTAINING PROTEIN 16"/>
    <property type="match status" value="1"/>
</dbReference>
<reference evidence="5" key="1">
    <citation type="submission" date="2021-02" db="EMBL/GenBank/DDBJ databases">
        <authorList>
            <person name="Dougan E. K."/>
            <person name="Rhodes N."/>
            <person name="Thang M."/>
            <person name="Chan C."/>
        </authorList>
    </citation>
    <scope>NUCLEOTIDE SEQUENCE</scope>
</reference>
<evidence type="ECO:0000313" key="6">
    <source>
        <dbReference type="Proteomes" id="UP000649617"/>
    </source>
</evidence>
<dbReference type="PANTHER" id="PTHR24173">
    <property type="entry name" value="ANKYRIN REPEAT CONTAINING"/>
    <property type="match status" value="1"/>
</dbReference>
<dbReference type="Proteomes" id="UP000649617">
    <property type="component" value="Unassembled WGS sequence"/>
</dbReference>
<feature type="compositionally biased region" description="Pro residues" evidence="4">
    <location>
        <begin position="471"/>
        <end position="484"/>
    </location>
</feature>
<dbReference type="Pfam" id="PF00023">
    <property type="entry name" value="Ank"/>
    <property type="match status" value="1"/>
</dbReference>
<dbReference type="Pfam" id="PF12796">
    <property type="entry name" value="Ank_2"/>
    <property type="match status" value="3"/>
</dbReference>